<dbReference type="STRING" id="218851.A0A2G5CK02"/>
<dbReference type="GO" id="GO:0000214">
    <property type="term" value="C:tRNA-intron endonuclease complex"/>
    <property type="evidence" value="ECO:0007669"/>
    <property type="project" value="TreeGrafter"/>
</dbReference>
<dbReference type="OrthoDB" id="10249562at2759"/>
<evidence type="ECO:0000256" key="1">
    <source>
        <dbReference type="ARBA" id="ARBA00008078"/>
    </source>
</evidence>
<proteinExistence type="inferred from homology"/>
<dbReference type="Pfam" id="PF02778">
    <property type="entry name" value="tRNA_int_endo_N"/>
    <property type="match status" value="1"/>
</dbReference>
<dbReference type="GO" id="GO:0005737">
    <property type="term" value="C:cytoplasm"/>
    <property type="evidence" value="ECO:0007669"/>
    <property type="project" value="TreeGrafter"/>
</dbReference>
<dbReference type="Pfam" id="PF01974">
    <property type="entry name" value="tRNA_int_endo"/>
    <property type="match status" value="2"/>
</dbReference>
<comment type="similarity">
    <text evidence="1">Belongs to the tRNA-intron endonuclease family.</text>
</comment>
<dbReference type="SUPFAM" id="SSF53032">
    <property type="entry name" value="tRNA-intron endonuclease catalytic domain-like"/>
    <property type="match status" value="2"/>
</dbReference>
<dbReference type="GO" id="GO:0003676">
    <property type="term" value="F:nucleic acid binding"/>
    <property type="evidence" value="ECO:0007669"/>
    <property type="project" value="InterPro"/>
</dbReference>
<evidence type="ECO:0000313" key="6">
    <source>
        <dbReference type="EMBL" id="PIA31616.1"/>
    </source>
</evidence>
<dbReference type="InterPro" id="IPR036167">
    <property type="entry name" value="tRNA_intron_Endo_cat-like_sf"/>
</dbReference>
<dbReference type="Gene3D" id="3.40.1350.10">
    <property type="match status" value="2"/>
</dbReference>
<dbReference type="EMBL" id="KZ305066">
    <property type="protein sequence ID" value="PIA31616.1"/>
    <property type="molecule type" value="Genomic_DNA"/>
</dbReference>
<evidence type="ECO:0000256" key="3">
    <source>
        <dbReference type="ARBA" id="ARBA00034031"/>
    </source>
</evidence>
<dbReference type="InterPro" id="IPR011856">
    <property type="entry name" value="tRNA_endonuc-like_dom_sf"/>
</dbReference>
<reference evidence="6 7" key="1">
    <citation type="submission" date="2017-09" db="EMBL/GenBank/DDBJ databases">
        <title>WGS assembly of Aquilegia coerulea Goldsmith.</title>
        <authorList>
            <person name="Hodges S."/>
            <person name="Kramer E."/>
            <person name="Nordborg M."/>
            <person name="Tomkins J."/>
            <person name="Borevitz J."/>
            <person name="Derieg N."/>
            <person name="Yan J."/>
            <person name="Mihaltcheva S."/>
            <person name="Hayes R.D."/>
            <person name="Rokhsar D."/>
        </authorList>
    </citation>
    <scope>NUCLEOTIDE SEQUENCE [LARGE SCALE GENOMIC DNA]</scope>
    <source>
        <strain evidence="7">cv. Goldsmith</strain>
    </source>
</reference>
<dbReference type="GO" id="GO:0000213">
    <property type="term" value="F:tRNA-intron lyase activity"/>
    <property type="evidence" value="ECO:0007669"/>
    <property type="project" value="UniProtKB-EC"/>
</dbReference>
<dbReference type="AlphaFoldDB" id="A0A2G5CK02"/>
<comment type="catalytic activity">
    <reaction evidence="3">
        <text>pretRNA = a 3'-half-tRNA molecule with a 5'-OH end + a 5'-half-tRNA molecule with a 2',3'-cyclic phosphate end + an intron with a 2',3'-cyclic phosphate and a 5'-hydroxyl terminus.</text>
        <dbReference type="EC" id="4.6.1.16"/>
    </reaction>
</comment>
<dbReference type="EC" id="4.6.1.16" evidence="2"/>
<accession>A0A2G5CK02</accession>
<feature type="domain" description="tRNA intron endonuclease catalytic" evidence="4">
    <location>
        <begin position="402"/>
        <end position="485"/>
    </location>
</feature>
<evidence type="ECO:0000259" key="5">
    <source>
        <dbReference type="Pfam" id="PF02778"/>
    </source>
</evidence>
<dbReference type="PANTHER" id="PTHR21227:SF0">
    <property type="entry name" value="TRNA-SPLICING ENDONUCLEASE SUBUNIT SEN2"/>
    <property type="match status" value="1"/>
</dbReference>
<feature type="domain" description="tRNA intron endonuclease N-terminal" evidence="5">
    <location>
        <begin position="322"/>
        <end position="385"/>
    </location>
</feature>
<dbReference type="PANTHER" id="PTHR21227">
    <property type="entry name" value="TRNA-SPLICING ENDONUCLEASE SUBUNIT SEN2"/>
    <property type="match status" value="1"/>
</dbReference>
<dbReference type="InterPro" id="IPR006678">
    <property type="entry name" value="tRNA_intron_Endonuc_N"/>
</dbReference>
<evidence type="ECO:0000256" key="2">
    <source>
        <dbReference type="ARBA" id="ARBA00012573"/>
    </source>
</evidence>
<organism evidence="6 7">
    <name type="scientific">Aquilegia coerulea</name>
    <name type="common">Rocky mountain columbine</name>
    <dbReference type="NCBI Taxonomy" id="218851"/>
    <lineage>
        <taxon>Eukaryota</taxon>
        <taxon>Viridiplantae</taxon>
        <taxon>Streptophyta</taxon>
        <taxon>Embryophyta</taxon>
        <taxon>Tracheophyta</taxon>
        <taxon>Spermatophyta</taxon>
        <taxon>Magnoliopsida</taxon>
        <taxon>Ranunculales</taxon>
        <taxon>Ranunculaceae</taxon>
        <taxon>Thalictroideae</taxon>
        <taxon>Aquilegia</taxon>
    </lineage>
</organism>
<feature type="domain" description="tRNA intron endonuclease catalytic" evidence="4">
    <location>
        <begin position="130"/>
        <end position="210"/>
    </location>
</feature>
<protein>
    <recommendedName>
        <fullName evidence="2">tRNA-intron lyase</fullName>
        <ecNumber evidence="2">4.6.1.16</ecNumber>
    </recommendedName>
</protein>
<dbReference type="InterPro" id="IPR006677">
    <property type="entry name" value="tRNA_intron_Endonuc_cat-like"/>
</dbReference>
<dbReference type="InterPro" id="IPR006676">
    <property type="entry name" value="tRNA_splic"/>
</dbReference>
<gene>
    <name evidence="6" type="ORF">AQUCO_04900128v1</name>
</gene>
<keyword evidence="7" id="KW-1185">Reference proteome</keyword>
<evidence type="ECO:0000313" key="7">
    <source>
        <dbReference type="Proteomes" id="UP000230069"/>
    </source>
</evidence>
<dbReference type="NCBIfam" id="TIGR00324">
    <property type="entry name" value="endA"/>
    <property type="match status" value="1"/>
</dbReference>
<dbReference type="InParanoid" id="A0A2G5CK02"/>
<name>A0A2G5CK02_AQUCA</name>
<sequence>MVVSGTRWKDINSEESEEFALANPMSKIVSQLQVSLVQTKACGLLLNHSVLLEVELKQADLLSQACFGCRIVTAIKDKGKQQYLYEFSLEEAFYMCHSLKCLEIIWEGKYLKNNDEIWELMKSERKLFPILYKAYSHLRDKNWVVRSEIKYGVDFVAYRHHPSLVHSEYAVLVSADNGDINMRLTMWPSLHAAVRLEDGVAKTLLVLHINTNAYDSTTTSCLEHYTVEEQMITRWNPEQCHEDMFANDEDSCDYHAQSSPHYNFNKFSTHQKLSATSSSMTMVGLNTRWKGKGSKAMAQKHPMSELINQLQSSLVQSKACGLFSGFSIVLEVGLEQADLLNRASFGCPILTTNGDNQWFELSMEESFYLHHSLHCLKIVSKNRCVKDGDEIWELMKSKKESFPLSYKAYSHLRSKNWVVRSGIQYGVDFVAYRHHPSLVHSEYAVVVVDSDDNSKARLLSWPDLHATVRLEGGVAKTLLVLHIKNNYPAPAASFSSLNQYTVEEQIVTRWSPERCREKKLENEI</sequence>
<evidence type="ECO:0000259" key="4">
    <source>
        <dbReference type="Pfam" id="PF01974"/>
    </source>
</evidence>
<dbReference type="GO" id="GO:0000379">
    <property type="term" value="P:tRNA-type intron splice site recognition and cleavage"/>
    <property type="evidence" value="ECO:0007669"/>
    <property type="project" value="TreeGrafter"/>
</dbReference>
<dbReference type="CDD" id="cd22363">
    <property type="entry name" value="tRNA-intron_lyase_C"/>
    <property type="match status" value="2"/>
</dbReference>
<dbReference type="Proteomes" id="UP000230069">
    <property type="component" value="Unassembled WGS sequence"/>
</dbReference>